<reference evidence="3" key="1">
    <citation type="journal article" date="2019" name="Int. J. Syst. Evol. Microbiol.">
        <title>The Global Catalogue of Microorganisms (GCM) 10K type strain sequencing project: providing services to taxonomists for standard genome sequencing and annotation.</title>
        <authorList>
            <consortium name="The Broad Institute Genomics Platform"/>
            <consortium name="The Broad Institute Genome Sequencing Center for Infectious Disease"/>
            <person name="Wu L."/>
            <person name="Ma J."/>
        </authorList>
    </citation>
    <scope>NUCLEOTIDE SEQUENCE [LARGE SCALE GENOMIC DNA]</scope>
    <source>
        <strain evidence="3">JCM 17441</strain>
    </source>
</reference>
<dbReference type="SUPFAM" id="SSF51905">
    <property type="entry name" value="FAD/NAD(P)-binding domain"/>
    <property type="match status" value="1"/>
</dbReference>
<keyword evidence="3" id="KW-1185">Reference proteome</keyword>
<proteinExistence type="predicted"/>
<dbReference type="EMBL" id="BAABAT010000002">
    <property type="protein sequence ID" value="GAA4245511.1"/>
    <property type="molecule type" value="Genomic_DNA"/>
</dbReference>
<dbReference type="PANTHER" id="PTHR43422">
    <property type="entry name" value="THIAMINE THIAZOLE SYNTHASE"/>
    <property type="match status" value="1"/>
</dbReference>
<evidence type="ECO:0000313" key="2">
    <source>
        <dbReference type="EMBL" id="GAA4245511.1"/>
    </source>
</evidence>
<feature type="region of interest" description="Disordered" evidence="1">
    <location>
        <begin position="362"/>
        <end position="396"/>
    </location>
</feature>
<accession>A0ABP8D027</accession>
<feature type="compositionally biased region" description="Low complexity" evidence="1">
    <location>
        <begin position="371"/>
        <end position="391"/>
    </location>
</feature>
<dbReference type="RefSeq" id="WP_345122302.1">
    <property type="nucleotide sequence ID" value="NZ_BAABAT010000002.1"/>
</dbReference>
<dbReference type="Proteomes" id="UP001500620">
    <property type="component" value="Unassembled WGS sequence"/>
</dbReference>
<dbReference type="PANTHER" id="PTHR43422:SF3">
    <property type="entry name" value="THIAMINE THIAZOLE SYNTHASE"/>
    <property type="match status" value="1"/>
</dbReference>
<evidence type="ECO:0000256" key="1">
    <source>
        <dbReference type="SAM" id="MobiDB-lite"/>
    </source>
</evidence>
<organism evidence="2 3">
    <name type="scientific">Dactylosporangium darangshiense</name>
    <dbReference type="NCBI Taxonomy" id="579108"/>
    <lineage>
        <taxon>Bacteria</taxon>
        <taxon>Bacillati</taxon>
        <taxon>Actinomycetota</taxon>
        <taxon>Actinomycetes</taxon>
        <taxon>Micromonosporales</taxon>
        <taxon>Micromonosporaceae</taxon>
        <taxon>Dactylosporangium</taxon>
    </lineage>
</organism>
<dbReference type="InterPro" id="IPR036188">
    <property type="entry name" value="FAD/NAD-bd_sf"/>
</dbReference>
<protein>
    <submittedName>
        <fullName evidence="2">Uncharacterized protein</fullName>
    </submittedName>
</protein>
<dbReference type="Gene3D" id="3.50.50.60">
    <property type="entry name" value="FAD/NAD(P)-binding domain"/>
    <property type="match status" value="1"/>
</dbReference>
<evidence type="ECO:0000313" key="3">
    <source>
        <dbReference type="Proteomes" id="UP001500620"/>
    </source>
</evidence>
<comment type="caution">
    <text evidence="2">The sequence shown here is derived from an EMBL/GenBank/DDBJ whole genome shotgun (WGS) entry which is preliminary data.</text>
</comment>
<sequence>MKQNAVVLGGSVAGLLAAAALSPRYNTIEVIERDILPAGPSPRRGAPQGQHVHAMLPRGVQAVESLLPGFTEQLTAAGAYCGDVLADARWYLNGRPLRRSHTGLAAVTASRPLIEHTIRTAVRALPNVRITDGHDIVGLTSDRSVHITSRAGAGSRIVPADLLVDATGRGSRMPQWLMELGYSAPEEEVVDIDVRYASRVFAGNLLGDDMVVITARYPGQLRSSVMQRLEGNRVLVTLAGVHGERPPTDLEGFTAYAESLAVPDTAAVIKSGTPLGDAVPFHFPAYIRRRYDRAHLPPGIIVIGDAACAFNPVYGQGMSTAAMSAATLREDDDPQRFHVRQAELHEAPWTLAVGADMALDAATTAPPPAKPRATAAVTPRATAAVTPRAAAGSGTTLSAISGTASGGADADELAADLSAAEPTVDVSVAEPTVDVSVAEPTADLSVAERAADLSVAEPTVDLSPAEPMVASSAPAAPSPADMIRQLQLAAVEDGELAAAFIRVTSLVDPPRALGAPWIAARLAARAAASVPA</sequence>
<name>A0ABP8D027_9ACTN</name>
<gene>
    <name evidence="2" type="ORF">GCM10022255_013190</name>
</gene>